<keyword evidence="7 8" id="KW-0472">Membrane</keyword>
<evidence type="ECO:0000256" key="7">
    <source>
        <dbReference type="ARBA" id="ARBA00023136"/>
    </source>
</evidence>
<dbReference type="STRING" id="1280847.SAMN04488036_10599"/>
<evidence type="ECO:0000256" key="6">
    <source>
        <dbReference type="ARBA" id="ARBA00022989"/>
    </source>
</evidence>
<dbReference type="AlphaFoldDB" id="A0A1I4F0J6"/>
<evidence type="ECO:0000313" key="10">
    <source>
        <dbReference type="EMBL" id="SFL11069.1"/>
    </source>
</evidence>
<evidence type="ECO:0000256" key="2">
    <source>
        <dbReference type="ARBA" id="ARBA00007069"/>
    </source>
</evidence>
<reference evidence="11" key="1">
    <citation type="submission" date="2016-10" db="EMBL/GenBank/DDBJ databases">
        <authorList>
            <person name="Varghese N."/>
            <person name="Submissions S."/>
        </authorList>
    </citation>
    <scope>NUCLEOTIDE SEQUENCE [LARGE SCALE GENOMIC DNA]</scope>
    <source>
        <strain evidence="11">DSM 28453</strain>
    </source>
</reference>
<protein>
    <submittedName>
        <fullName evidence="10">Putative spermidine/putrescine transport system permease protein</fullName>
    </submittedName>
</protein>
<keyword evidence="4" id="KW-1003">Cell membrane</keyword>
<dbReference type="OrthoDB" id="9807047at2"/>
<evidence type="ECO:0000256" key="5">
    <source>
        <dbReference type="ARBA" id="ARBA00022692"/>
    </source>
</evidence>
<organism evidence="10 11">
    <name type="scientific">Shimia haliotis</name>
    <dbReference type="NCBI Taxonomy" id="1280847"/>
    <lineage>
        <taxon>Bacteria</taxon>
        <taxon>Pseudomonadati</taxon>
        <taxon>Pseudomonadota</taxon>
        <taxon>Alphaproteobacteria</taxon>
        <taxon>Rhodobacterales</taxon>
        <taxon>Roseobacteraceae</taxon>
    </lineage>
</organism>
<dbReference type="InterPro" id="IPR035906">
    <property type="entry name" value="MetI-like_sf"/>
</dbReference>
<dbReference type="Proteomes" id="UP000198851">
    <property type="component" value="Unassembled WGS sequence"/>
</dbReference>
<name>A0A1I4F0J6_9RHOB</name>
<accession>A0A1I4F0J6</accession>
<feature type="transmembrane region" description="Helical" evidence="8">
    <location>
        <begin position="235"/>
        <end position="253"/>
    </location>
</feature>
<keyword evidence="11" id="KW-1185">Reference proteome</keyword>
<dbReference type="RefSeq" id="WP_093324287.1">
    <property type="nucleotide sequence ID" value="NZ_FOSZ01000005.1"/>
</dbReference>
<feature type="transmembrane region" description="Helical" evidence="8">
    <location>
        <begin position="334"/>
        <end position="363"/>
    </location>
</feature>
<dbReference type="PROSITE" id="PS50928">
    <property type="entry name" value="ABC_TM1"/>
    <property type="match status" value="1"/>
</dbReference>
<keyword evidence="5 8" id="KW-0812">Transmembrane</keyword>
<dbReference type="InterPro" id="IPR000515">
    <property type="entry name" value="MetI-like"/>
</dbReference>
<dbReference type="SUPFAM" id="SSF161098">
    <property type="entry name" value="MetI-like"/>
    <property type="match status" value="1"/>
</dbReference>
<feature type="transmembrane region" description="Helical" evidence="8">
    <location>
        <begin position="390"/>
        <end position="411"/>
    </location>
</feature>
<gene>
    <name evidence="10" type="ORF">SAMN04488036_10599</name>
</gene>
<dbReference type="EMBL" id="FOSZ01000005">
    <property type="protein sequence ID" value="SFL11069.1"/>
    <property type="molecule type" value="Genomic_DNA"/>
</dbReference>
<evidence type="ECO:0000259" key="9">
    <source>
        <dbReference type="PROSITE" id="PS50928"/>
    </source>
</evidence>
<comment type="similarity">
    <text evidence="2">Belongs to the binding-protein-dependent transport system permease family. CysTW subfamily.</text>
</comment>
<feature type="transmembrane region" description="Helical" evidence="8">
    <location>
        <begin position="33"/>
        <end position="52"/>
    </location>
</feature>
<dbReference type="GO" id="GO:0005886">
    <property type="term" value="C:plasma membrane"/>
    <property type="evidence" value="ECO:0007669"/>
    <property type="project" value="UniProtKB-SubCell"/>
</dbReference>
<sequence length="423" mass="47012">MSDATQSGPVLAADGTPLKRSLARSLRVQKMRAMALIAPLLIFVLISFIFPIGKMLFKSVQNDIVEQTLPLTVQQLNQWDATTGELPDEALYAAFVADMVVAIDAKKHTRLGTRLNYEQTGMSSLFRKSGRKIKRLDPETDGPFKDKLIKIDKKWGEVETWSVIKTHSVKITNGYFLNAVDMQRTPEGAQAQPEDKRILIKLFQRTLIMSLIITCSCIMLSYPVAWLLANLPARSANMLMILVLLPFWTSLLVRTSAWKVMLQQQGVINETLVWLGLVADDSRLALINNATGTIIAMTHILLPFMILPMYSVMRTIQPTYLRAAKSMGATNWTAFWRVYFPLSVPGIGAGSILVFILAIGYYITPEIVGGTKGVFISNRIAYHISSSLNWGLAAALGSILLAVVLLLYWCYDKIVGIDNVKLG</sequence>
<dbReference type="Gene3D" id="1.10.3720.10">
    <property type="entry name" value="MetI-like"/>
    <property type="match status" value="1"/>
</dbReference>
<evidence type="ECO:0000256" key="1">
    <source>
        <dbReference type="ARBA" id="ARBA00004651"/>
    </source>
</evidence>
<feature type="transmembrane region" description="Helical" evidence="8">
    <location>
        <begin position="291"/>
        <end position="313"/>
    </location>
</feature>
<feature type="transmembrane region" description="Helical" evidence="8">
    <location>
        <begin position="206"/>
        <end position="229"/>
    </location>
</feature>
<dbReference type="PANTHER" id="PTHR42929">
    <property type="entry name" value="INNER MEMBRANE ABC TRANSPORTER PERMEASE PROTEIN YDCU-RELATED-RELATED"/>
    <property type="match status" value="1"/>
</dbReference>
<evidence type="ECO:0000313" key="11">
    <source>
        <dbReference type="Proteomes" id="UP000198851"/>
    </source>
</evidence>
<evidence type="ECO:0000256" key="3">
    <source>
        <dbReference type="ARBA" id="ARBA00022448"/>
    </source>
</evidence>
<proteinExistence type="inferred from homology"/>
<feature type="domain" description="ABC transmembrane type-1" evidence="9">
    <location>
        <begin position="203"/>
        <end position="411"/>
    </location>
</feature>
<evidence type="ECO:0000256" key="4">
    <source>
        <dbReference type="ARBA" id="ARBA00022475"/>
    </source>
</evidence>
<comment type="subcellular location">
    <subcellularLocation>
        <location evidence="1 8">Cell membrane</location>
        <topology evidence="1 8">Multi-pass membrane protein</topology>
    </subcellularLocation>
</comment>
<dbReference type="PANTHER" id="PTHR42929:SF5">
    <property type="entry name" value="ABC TRANSPORTER PERMEASE PROTEIN"/>
    <property type="match status" value="1"/>
</dbReference>
<dbReference type="GO" id="GO:0055085">
    <property type="term" value="P:transmembrane transport"/>
    <property type="evidence" value="ECO:0007669"/>
    <property type="project" value="InterPro"/>
</dbReference>
<evidence type="ECO:0000256" key="8">
    <source>
        <dbReference type="RuleBase" id="RU363032"/>
    </source>
</evidence>
<keyword evidence="3 8" id="KW-0813">Transport</keyword>
<dbReference type="Pfam" id="PF00528">
    <property type="entry name" value="BPD_transp_1"/>
    <property type="match status" value="1"/>
</dbReference>
<keyword evidence="6 8" id="KW-1133">Transmembrane helix</keyword>
<dbReference type="CDD" id="cd06261">
    <property type="entry name" value="TM_PBP2"/>
    <property type="match status" value="1"/>
</dbReference>